<dbReference type="SUPFAM" id="SSF56672">
    <property type="entry name" value="DNA/RNA polymerases"/>
    <property type="match status" value="1"/>
</dbReference>
<dbReference type="Proteomes" id="UP000499080">
    <property type="component" value="Unassembled WGS sequence"/>
</dbReference>
<dbReference type="InterPro" id="IPR041373">
    <property type="entry name" value="RT_RNaseH"/>
</dbReference>
<proteinExistence type="predicted"/>
<keyword evidence="9" id="KW-1185">Reference proteome</keyword>
<feature type="domain" description="Reverse transcriptase RNase H-like" evidence="7">
    <location>
        <begin position="1"/>
        <end position="51"/>
    </location>
</feature>
<sequence length="125" mass="14551">MAIVFALNNFKNYLFGKHFIVYCDQQFLSNILTLKDPNSRIARWMLTLQQFDYAIIHKPGRSNQMADYLPRAKYPKEEPLRDTYSSGVTGFTTPRYPSIWSPFIFPPFSFDFLLPSLEGRRGSSP</sequence>
<evidence type="ECO:0000256" key="2">
    <source>
        <dbReference type="ARBA" id="ARBA00022695"/>
    </source>
</evidence>
<dbReference type="CDD" id="cd09274">
    <property type="entry name" value="RNase_HI_RT_Ty3"/>
    <property type="match status" value="1"/>
</dbReference>
<evidence type="ECO:0000313" key="8">
    <source>
        <dbReference type="EMBL" id="GBM97905.1"/>
    </source>
</evidence>
<protein>
    <recommendedName>
        <fullName evidence="7">Reverse transcriptase RNase H-like domain-containing protein</fullName>
    </recommendedName>
</protein>
<evidence type="ECO:0000256" key="6">
    <source>
        <dbReference type="ARBA" id="ARBA00022918"/>
    </source>
</evidence>
<evidence type="ECO:0000256" key="1">
    <source>
        <dbReference type="ARBA" id="ARBA00022679"/>
    </source>
</evidence>
<keyword evidence="1" id="KW-0808">Transferase</keyword>
<keyword evidence="5" id="KW-0378">Hydrolase</keyword>
<evidence type="ECO:0000256" key="3">
    <source>
        <dbReference type="ARBA" id="ARBA00022722"/>
    </source>
</evidence>
<comment type="caution">
    <text evidence="8">The sequence shown here is derived from an EMBL/GenBank/DDBJ whole genome shotgun (WGS) entry which is preliminary data.</text>
</comment>
<dbReference type="GO" id="GO:0004519">
    <property type="term" value="F:endonuclease activity"/>
    <property type="evidence" value="ECO:0007669"/>
    <property type="project" value="UniProtKB-KW"/>
</dbReference>
<evidence type="ECO:0000256" key="4">
    <source>
        <dbReference type="ARBA" id="ARBA00022759"/>
    </source>
</evidence>
<reference evidence="8 9" key="1">
    <citation type="journal article" date="2019" name="Sci. Rep.">
        <title>Orb-weaving spider Araneus ventricosus genome elucidates the spidroin gene catalogue.</title>
        <authorList>
            <person name="Kono N."/>
            <person name="Nakamura H."/>
            <person name="Ohtoshi R."/>
            <person name="Moran D.A.P."/>
            <person name="Shinohara A."/>
            <person name="Yoshida Y."/>
            <person name="Fujiwara M."/>
            <person name="Mori M."/>
            <person name="Tomita M."/>
            <person name="Arakawa K."/>
        </authorList>
    </citation>
    <scope>NUCLEOTIDE SEQUENCE [LARGE SCALE GENOMIC DNA]</scope>
</reference>
<accession>A0A4Y2K849</accession>
<keyword evidence="4" id="KW-0255">Endonuclease</keyword>
<keyword evidence="3" id="KW-0540">Nuclease</keyword>
<dbReference type="PANTHER" id="PTHR37984:SF5">
    <property type="entry name" value="PROTEIN NYNRIN-LIKE"/>
    <property type="match status" value="1"/>
</dbReference>
<gene>
    <name evidence="8" type="ORF">AVEN_228338_1</name>
</gene>
<dbReference type="InterPro" id="IPR050951">
    <property type="entry name" value="Retrovirus_Pol_polyprotein"/>
</dbReference>
<dbReference type="EMBL" id="BGPR01004280">
    <property type="protein sequence ID" value="GBM97905.1"/>
    <property type="molecule type" value="Genomic_DNA"/>
</dbReference>
<dbReference type="OrthoDB" id="4369127at2759"/>
<evidence type="ECO:0000259" key="7">
    <source>
        <dbReference type="Pfam" id="PF17917"/>
    </source>
</evidence>
<dbReference type="GO" id="GO:0003964">
    <property type="term" value="F:RNA-directed DNA polymerase activity"/>
    <property type="evidence" value="ECO:0007669"/>
    <property type="project" value="UniProtKB-KW"/>
</dbReference>
<evidence type="ECO:0000313" key="9">
    <source>
        <dbReference type="Proteomes" id="UP000499080"/>
    </source>
</evidence>
<dbReference type="InterPro" id="IPR043502">
    <property type="entry name" value="DNA/RNA_pol_sf"/>
</dbReference>
<organism evidence="8 9">
    <name type="scientific">Araneus ventricosus</name>
    <name type="common">Orbweaver spider</name>
    <name type="synonym">Epeira ventricosa</name>
    <dbReference type="NCBI Taxonomy" id="182803"/>
    <lineage>
        <taxon>Eukaryota</taxon>
        <taxon>Metazoa</taxon>
        <taxon>Ecdysozoa</taxon>
        <taxon>Arthropoda</taxon>
        <taxon>Chelicerata</taxon>
        <taxon>Arachnida</taxon>
        <taxon>Araneae</taxon>
        <taxon>Araneomorphae</taxon>
        <taxon>Entelegynae</taxon>
        <taxon>Araneoidea</taxon>
        <taxon>Araneidae</taxon>
        <taxon>Araneus</taxon>
    </lineage>
</organism>
<keyword evidence="6" id="KW-0695">RNA-directed DNA polymerase</keyword>
<dbReference type="AlphaFoldDB" id="A0A4Y2K849"/>
<evidence type="ECO:0000256" key="5">
    <source>
        <dbReference type="ARBA" id="ARBA00022801"/>
    </source>
</evidence>
<dbReference type="PANTHER" id="PTHR37984">
    <property type="entry name" value="PROTEIN CBG26694"/>
    <property type="match status" value="1"/>
</dbReference>
<dbReference type="GO" id="GO:0016787">
    <property type="term" value="F:hydrolase activity"/>
    <property type="evidence" value="ECO:0007669"/>
    <property type="project" value="UniProtKB-KW"/>
</dbReference>
<keyword evidence="2" id="KW-0548">Nucleotidyltransferase</keyword>
<name>A0A4Y2K849_ARAVE</name>
<dbReference type="Pfam" id="PF17917">
    <property type="entry name" value="RT_RNaseH"/>
    <property type="match status" value="1"/>
</dbReference>